<protein>
    <submittedName>
        <fullName evidence="2">Uncharacterized protein</fullName>
    </submittedName>
</protein>
<feature type="chain" id="PRO_5043765765" evidence="1">
    <location>
        <begin position="21"/>
        <end position="236"/>
    </location>
</feature>
<evidence type="ECO:0000313" key="3">
    <source>
        <dbReference type="Proteomes" id="UP001385951"/>
    </source>
</evidence>
<gene>
    <name evidence="2" type="ORF">QCA50_017376</name>
</gene>
<name>A0AAW0FJE7_9APHY</name>
<keyword evidence="1" id="KW-0732">Signal</keyword>
<comment type="caution">
    <text evidence="2">The sequence shown here is derived from an EMBL/GenBank/DDBJ whole genome shotgun (WGS) entry which is preliminary data.</text>
</comment>
<dbReference type="AlphaFoldDB" id="A0AAW0FJE7"/>
<dbReference type="EMBL" id="JASBNA010000057">
    <property type="protein sequence ID" value="KAK7679664.1"/>
    <property type="molecule type" value="Genomic_DNA"/>
</dbReference>
<dbReference type="Proteomes" id="UP001385951">
    <property type="component" value="Unassembled WGS sequence"/>
</dbReference>
<evidence type="ECO:0000256" key="1">
    <source>
        <dbReference type="SAM" id="SignalP"/>
    </source>
</evidence>
<organism evidence="2 3">
    <name type="scientific">Cerrena zonata</name>
    <dbReference type="NCBI Taxonomy" id="2478898"/>
    <lineage>
        <taxon>Eukaryota</taxon>
        <taxon>Fungi</taxon>
        <taxon>Dikarya</taxon>
        <taxon>Basidiomycota</taxon>
        <taxon>Agaricomycotina</taxon>
        <taxon>Agaricomycetes</taxon>
        <taxon>Polyporales</taxon>
        <taxon>Cerrenaceae</taxon>
        <taxon>Cerrena</taxon>
    </lineage>
</organism>
<keyword evidence="3" id="KW-1185">Reference proteome</keyword>
<proteinExistence type="predicted"/>
<sequence>MMPLWLVTQVLMAFPNMSHCRISVVLTGGAKIKNIHEPPPTLTSITLLVGTLFCIAPLNEWFSQTRNLQNLTISYATRNQDGSECRLLKRATSLISLSITITDTYIRDDGTWVEYVYDREDDTEFRNNVDLTQNRNLRTLCLDIPSSVSLATYWLNQLPAPKLLVSLLLNLSSCAVRSVFEGPSDLVDEFDSLLGSSSFSGLKEISIIDAREGSQMLEVERNRLPLLRARNLKPFP</sequence>
<evidence type="ECO:0000313" key="2">
    <source>
        <dbReference type="EMBL" id="KAK7679664.1"/>
    </source>
</evidence>
<reference evidence="2 3" key="1">
    <citation type="submission" date="2022-09" db="EMBL/GenBank/DDBJ databases">
        <authorList>
            <person name="Palmer J.M."/>
        </authorList>
    </citation>
    <scope>NUCLEOTIDE SEQUENCE [LARGE SCALE GENOMIC DNA]</scope>
    <source>
        <strain evidence="2 3">DSM 7382</strain>
    </source>
</reference>
<feature type="signal peptide" evidence="1">
    <location>
        <begin position="1"/>
        <end position="20"/>
    </location>
</feature>
<accession>A0AAW0FJE7</accession>